<dbReference type="SMART" id="SM00450">
    <property type="entry name" value="RHOD"/>
    <property type="match status" value="1"/>
</dbReference>
<protein>
    <recommendedName>
        <fullName evidence="1">Rhodanese domain-containing protein</fullName>
    </recommendedName>
</protein>
<comment type="caution">
    <text evidence="2">The sequence shown here is derived from an EMBL/GenBank/DDBJ whole genome shotgun (WGS) entry which is preliminary data.</text>
</comment>
<dbReference type="GO" id="GO:0004792">
    <property type="term" value="F:thiosulfate-cyanide sulfurtransferase activity"/>
    <property type="evidence" value="ECO:0007669"/>
    <property type="project" value="InterPro"/>
</dbReference>
<dbReference type="EMBL" id="LMTZ01000095">
    <property type="protein sequence ID" value="KST66671.1"/>
    <property type="molecule type" value="Genomic_DNA"/>
</dbReference>
<proteinExistence type="predicted"/>
<dbReference type="PANTHER" id="PTHR43031:SF1">
    <property type="entry name" value="PYRIDINE NUCLEOTIDE-DISULPHIDE OXIDOREDUCTASE"/>
    <property type="match status" value="1"/>
</dbReference>
<accession>A0A0V7ZPH2</accession>
<dbReference type="Gene3D" id="3.40.250.10">
    <property type="entry name" value="Rhodanese-like domain"/>
    <property type="match status" value="1"/>
</dbReference>
<evidence type="ECO:0000313" key="3">
    <source>
        <dbReference type="EMBL" id="KST66671.1"/>
    </source>
</evidence>
<reference evidence="2 4" key="1">
    <citation type="journal article" date="2015" name="Genome Announc.">
        <title>Draft Genome of the Euendolithic (true boring) Cyanobacterium Mastigocoleus testarum strain BC008.</title>
        <authorList>
            <person name="Guida B.S."/>
            <person name="Garcia-Pichel F."/>
        </authorList>
    </citation>
    <scope>NUCLEOTIDE SEQUENCE [LARGE SCALE GENOMIC DNA]</scope>
    <source>
        <strain evidence="2 4">BC008</strain>
    </source>
</reference>
<keyword evidence="4" id="KW-1185">Reference proteome</keyword>
<dbReference type="CDD" id="cd00158">
    <property type="entry name" value="RHOD"/>
    <property type="match status" value="1"/>
</dbReference>
<dbReference type="Pfam" id="PF00581">
    <property type="entry name" value="Rhodanese"/>
    <property type="match status" value="1"/>
</dbReference>
<dbReference type="InterPro" id="IPR001763">
    <property type="entry name" value="Rhodanese-like_dom"/>
</dbReference>
<organism evidence="2 4">
    <name type="scientific">Mastigocoleus testarum BC008</name>
    <dbReference type="NCBI Taxonomy" id="371196"/>
    <lineage>
        <taxon>Bacteria</taxon>
        <taxon>Bacillati</taxon>
        <taxon>Cyanobacteriota</taxon>
        <taxon>Cyanophyceae</taxon>
        <taxon>Nostocales</taxon>
        <taxon>Hapalosiphonaceae</taxon>
        <taxon>Mastigocoleus</taxon>
    </lineage>
</organism>
<dbReference type="PROSITE" id="PS50206">
    <property type="entry name" value="RHODANESE_3"/>
    <property type="match status" value="1"/>
</dbReference>
<name>A0A0V7ZPH2_9CYAN</name>
<evidence type="ECO:0000313" key="4">
    <source>
        <dbReference type="Proteomes" id="UP000053372"/>
    </source>
</evidence>
<dbReference type="InterPro" id="IPR036873">
    <property type="entry name" value="Rhodanese-like_dom_sf"/>
</dbReference>
<dbReference type="InterPro" id="IPR001307">
    <property type="entry name" value="Thiosulphate_STrfase_CS"/>
</dbReference>
<evidence type="ECO:0000313" key="2">
    <source>
        <dbReference type="EMBL" id="KST66350.1"/>
    </source>
</evidence>
<dbReference type="PANTHER" id="PTHR43031">
    <property type="entry name" value="FAD-DEPENDENT OXIDOREDUCTASE"/>
    <property type="match status" value="1"/>
</dbReference>
<dbReference type="Proteomes" id="UP000053372">
    <property type="component" value="Unassembled WGS sequence"/>
</dbReference>
<feature type="domain" description="Rhodanese" evidence="1">
    <location>
        <begin position="31"/>
        <end position="121"/>
    </location>
</feature>
<dbReference type="PROSITE" id="PS00380">
    <property type="entry name" value="RHODANESE_1"/>
    <property type="match status" value="1"/>
</dbReference>
<dbReference type="AlphaFoldDB" id="A0A0V7ZPH2"/>
<dbReference type="SUPFAM" id="SSF52821">
    <property type="entry name" value="Rhodanese/Cell cycle control phosphatase"/>
    <property type="match status" value="1"/>
</dbReference>
<dbReference type="EMBL" id="LMTZ01000097">
    <property type="protein sequence ID" value="KST66350.1"/>
    <property type="molecule type" value="Genomic_DNA"/>
</dbReference>
<gene>
    <name evidence="2" type="ORF">BC008_25605</name>
    <name evidence="3" type="ORF">BC008_26130</name>
</gene>
<evidence type="ECO:0000259" key="1">
    <source>
        <dbReference type="PROSITE" id="PS50206"/>
    </source>
</evidence>
<dbReference type="InterPro" id="IPR050229">
    <property type="entry name" value="GlpE_sulfurtransferase"/>
</dbReference>
<sequence>MSLYKTTVACSEILPETKQISPIELAQVINTNAVPIILDVRTAKEYSEGHIPGAINIEYRELPSRLHGIKSSAKKQIIVYCERGFRAKIAEHTLKQAGFKKILHLQGDMSAWRSKGLEIEKD</sequence>